<dbReference type="InterPro" id="IPR036396">
    <property type="entry name" value="Cyt_P450_sf"/>
</dbReference>
<protein>
    <submittedName>
        <fullName evidence="14">Cytochrome P450 CYP749A22-like isoform X2</fullName>
    </submittedName>
</protein>
<comment type="subcellular location">
    <subcellularLocation>
        <location evidence="2">Membrane</location>
        <topology evidence="2">Single-pass membrane protein</topology>
    </subcellularLocation>
</comment>
<dbReference type="PANTHER" id="PTHR24282">
    <property type="entry name" value="CYTOCHROME P450 FAMILY MEMBER"/>
    <property type="match status" value="1"/>
</dbReference>
<comment type="similarity">
    <text evidence="3">Belongs to the cytochrome P450 family.</text>
</comment>
<accession>A0ABM3HKA8</accession>
<keyword evidence="12" id="KW-0732">Signal</keyword>
<sequence length="502" mass="56789">MGLVIFLSSLFLFLLPWSLAKLLHKLWWSPLTIQRMMAQQGITGPPYRFLHGTTKETIKMRMKVKNTPMSNLSHDVFPKIQPQINAWIDAYGRNFLNWHGPQAQLVITEPELIKEVLLNRERTYTKTGTKDFTKKLLGDGLVSTADGKKWAKQRKLANHAFHGESLKNMAPAMVESVHTMLGRWKDQAGKEIEVFGEFRFLTCEVISRTAFGSSYVEGRNIFQMLTGLSSLTAKNSFNIRLPGMSKLWKTADEVEAEKLEKGIRDSIVQMIKRREKKVIAGEADGYGDDFLGQLVKALHDGDKSKKITVDNLVDECKTFYIAGQETGNSMMTWMLFLLAMYPEWQEEARKEVLNVFGNRDPDSDGLGKLKKVGMIINETLRLYPPVVGLFRKVAKKQRCASIQAGAVLRRHSQGYQQQRGRVHPLRLRTSILRRDELRGGRSESCPFDDPPALHLQAVPGVHPLPRSAPYNPPAIWTSDQISSSAVADHRMMLSCNSARTPP</sequence>
<gene>
    <name evidence="14" type="primary">LOC115756633</name>
</gene>
<evidence type="ECO:0000256" key="4">
    <source>
        <dbReference type="ARBA" id="ARBA00022617"/>
    </source>
</evidence>
<keyword evidence="6" id="KW-0479">Metal-binding</keyword>
<keyword evidence="11" id="KW-0472">Membrane</keyword>
<keyword evidence="10" id="KW-0503">Monooxygenase</keyword>
<dbReference type="PRINTS" id="PR00385">
    <property type="entry name" value="P450"/>
</dbReference>
<evidence type="ECO:0000313" key="13">
    <source>
        <dbReference type="Proteomes" id="UP000827889"/>
    </source>
</evidence>
<dbReference type="PRINTS" id="PR00463">
    <property type="entry name" value="EP450I"/>
</dbReference>
<dbReference type="RefSeq" id="XP_048137018.1">
    <property type="nucleotide sequence ID" value="XM_048281061.1"/>
</dbReference>
<evidence type="ECO:0000256" key="11">
    <source>
        <dbReference type="ARBA" id="ARBA00023136"/>
    </source>
</evidence>
<keyword evidence="7" id="KW-1133">Transmembrane helix</keyword>
<dbReference type="InterPro" id="IPR001128">
    <property type="entry name" value="Cyt_P450"/>
</dbReference>
<evidence type="ECO:0000256" key="7">
    <source>
        <dbReference type="ARBA" id="ARBA00022989"/>
    </source>
</evidence>
<organism evidence="13 14">
    <name type="scientific">Rhodamnia argentea</name>
    <dbReference type="NCBI Taxonomy" id="178133"/>
    <lineage>
        <taxon>Eukaryota</taxon>
        <taxon>Viridiplantae</taxon>
        <taxon>Streptophyta</taxon>
        <taxon>Embryophyta</taxon>
        <taxon>Tracheophyta</taxon>
        <taxon>Spermatophyta</taxon>
        <taxon>Magnoliopsida</taxon>
        <taxon>eudicotyledons</taxon>
        <taxon>Gunneridae</taxon>
        <taxon>Pentapetalae</taxon>
        <taxon>rosids</taxon>
        <taxon>malvids</taxon>
        <taxon>Myrtales</taxon>
        <taxon>Myrtaceae</taxon>
        <taxon>Myrtoideae</taxon>
        <taxon>Myrteae</taxon>
        <taxon>Australasian group</taxon>
        <taxon>Rhodamnia</taxon>
    </lineage>
</organism>
<comment type="cofactor">
    <cofactor evidence="1">
        <name>heme</name>
        <dbReference type="ChEBI" id="CHEBI:30413"/>
    </cofactor>
</comment>
<name>A0ABM3HKA8_9MYRT</name>
<keyword evidence="9" id="KW-0408">Iron</keyword>
<keyword evidence="5" id="KW-0812">Transmembrane</keyword>
<evidence type="ECO:0000256" key="8">
    <source>
        <dbReference type="ARBA" id="ARBA00023002"/>
    </source>
</evidence>
<evidence type="ECO:0000256" key="9">
    <source>
        <dbReference type="ARBA" id="ARBA00023004"/>
    </source>
</evidence>
<evidence type="ECO:0000256" key="6">
    <source>
        <dbReference type="ARBA" id="ARBA00022723"/>
    </source>
</evidence>
<dbReference type="InterPro" id="IPR050665">
    <property type="entry name" value="Cytochrome_P450_Monooxygen"/>
</dbReference>
<evidence type="ECO:0000256" key="10">
    <source>
        <dbReference type="ARBA" id="ARBA00023033"/>
    </source>
</evidence>
<feature type="chain" id="PRO_5045155113" evidence="12">
    <location>
        <begin position="21"/>
        <end position="502"/>
    </location>
</feature>
<evidence type="ECO:0000313" key="14">
    <source>
        <dbReference type="RefSeq" id="XP_048137018.1"/>
    </source>
</evidence>
<keyword evidence="8" id="KW-0560">Oxidoreductase</keyword>
<dbReference type="SUPFAM" id="SSF48264">
    <property type="entry name" value="Cytochrome P450"/>
    <property type="match status" value="1"/>
</dbReference>
<dbReference type="GeneID" id="115756633"/>
<dbReference type="InterPro" id="IPR002401">
    <property type="entry name" value="Cyt_P450_E_grp-I"/>
</dbReference>
<feature type="signal peptide" evidence="12">
    <location>
        <begin position="1"/>
        <end position="20"/>
    </location>
</feature>
<evidence type="ECO:0000256" key="1">
    <source>
        <dbReference type="ARBA" id="ARBA00001971"/>
    </source>
</evidence>
<dbReference type="Gene3D" id="1.10.630.10">
    <property type="entry name" value="Cytochrome P450"/>
    <property type="match status" value="1"/>
</dbReference>
<reference evidence="14" key="1">
    <citation type="submission" date="2025-08" db="UniProtKB">
        <authorList>
            <consortium name="RefSeq"/>
        </authorList>
    </citation>
    <scope>IDENTIFICATION</scope>
    <source>
        <tissue evidence="14">Leaf</tissue>
    </source>
</reference>
<keyword evidence="13" id="KW-1185">Reference proteome</keyword>
<evidence type="ECO:0000256" key="2">
    <source>
        <dbReference type="ARBA" id="ARBA00004167"/>
    </source>
</evidence>
<evidence type="ECO:0000256" key="5">
    <source>
        <dbReference type="ARBA" id="ARBA00022692"/>
    </source>
</evidence>
<keyword evidence="4" id="KW-0349">Heme</keyword>
<dbReference type="PANTHER" id="PTHR24282:SF20">
    <property type="entry name" value="CYTOCHROME P450 CYP749A22-LIKE"/>
    <property type="match status" value="1"/>
</dbReference>
<evidence type="ECO:0000256" key="3">
    <source>
        <dbReference type="ARBA" id="ARBA00010617"/>
    </source>
</evidence>
<dbReference type="Pfam" id="PF00067">
    <property type="entry name" value="p450"/>
    <property type="match status" value="1"/>
</dbReference>
<dbReference type="Proteomes" id="UP000827889">
    <property type="component" value="Chromosome 6"/>
</dbReference>
<evidence type="ECO:0000256" key="12">
    <source>
        <dbReference type="SAM" id="SignalP"/>
    </source>
</evidence>
<proteinExistence type="inferred from homology"/>